<evidence type="ECO:0008006" key="2">
    <source>
        <dbReference type="Google" id="ProtNLM"/>
    </source>
</evidence>
<name>A0A382EXQ4_9ZZZZ</name>
<dbReference type="AlphaFoldDB" id="A0A382EXQ4"/>
<accession>A0A382EXQ4</accession>
<gene>
    <name evidence="1" type="ORF">METZ01_LOCUS207748</name>
</gene>
<proteinExistence type="predicted"/>
<feature type="non-terminal residue" evidence="1">
    <location>
        <position position="1"/>
    </location>
</feature>
<reference evidence="1" key="1">
    <citation type="submission" date="2018-05" db="EMBL/GenBank/DDBJ databases">
        <authorList>
            <person name="Lanie J.A."/>
            <person name="Ng W.-L."/>
            <person name="Kazmierczak K.M."/>
            <person name="Andrzejewski T.M."/>
            <person name="Davidsen T.M."/>
            <person name="Wayne K.J."/>
            <person name="Tettelin H."/>
            <person name="Glass J.I."/>
            <person name="Rusch D."/>
            <person name="Podicherti R."/>
            <person name="Tsui H.-C.T."/>
            <person name="Winkler M.E."/>
        </authorList>
    </citation>
    <scope>NUCLEOTIDE SEQUENCE</scope>
</reference>
<dbReference type="EMBL" id="UINC01046626">
    <property type="protein sequence ID" value="SVB54894.1"/>
    <property type="molecule type" value="Genomic_DNA"/>
</dbReference>
<sequence>VVNSLEPEFKDRVTFLVANLATQEGRIFAEMNNSDKVTLLFFKPDGSRIHKLTGIQDVDFLRKVFTRVFKLGG</sequence>
<evidence type="ECO:0000313" key="1">
    <source>
        <dbReference type="EMBL" id="SVB54894.1"/>
    </source>
</evidence>
<protein>
    <recommendedName>
        <fullName evidence="2">Thioredoxin domain-containing protein</fullName>
    </recommendedName>
</protein>
<organism evidence="1">
    <name type="scientific">marine metagenome</name>
    <dbReference type="NCBI Taxonomy" id="408172"/>
    <lineage>
        <taxon>unclassified sequences</taxon>
        <taxon>metagenomes</taxon>
        <taxon>ecological metagenomes</taxon>
    </lineage>
</organism>